<protein>
    <submittedName>
        <fullName evidence="3">Ovule protein</fullName>
    </submittedName>
</protein>
<keyword evidence="2" id="KW-1185">Reference proteome</keyword>
<reference evidence="1 2" key="2">
    <citation type="submission" date="2018-11" db="EMBL/GenBank/DDBJ databases">
        <authorList>
            <consortium name="Pathogen Informatics"/>
        </authorList>
    </citation>
    <scope>NUCLEOTIDE SEQUENCE [LARGE SCALE GENOMIC DNA]</scope>
</reference>
<evidence type="ECO:0000313" key="1">
    <source>
        <dbReference type="EMBL" id="VDL68282.1"/>
    </source>
</evidence>
<dbReference type="Gene3D" id="3.30.420.10">
    <property type="entry name" value="Ribonuclease H-like superfamily/Ribonuclease H"/>
    <property type="match status" value="1"/>
</dbReference>
<organism evidence="3">
    <name type="scientific">Nippostrongylus brasiliensis</name>
    <name type="common">Rat hookworm</name>
    <dbReference type="NCBI Taxonomy" id="27835"/>
    <lineage>
        <taxon>Eukaryota</taxon>
        <taxon>Metazoa</taxon>
        <taxon>Ecdysozoa</taxon>
        <taxon>Nematoda</taxon>
        <taxon>Chromadorea</taxon>
        <taxon>Rhabditida</taxon>
        <taxon>Rhabditina</taxon>
        <taxon>Rhabditomorpha</taxon>
        <taxon>Strongyloidea</taxon>
        <taxon>Heligmosomidae</taxon>
        <taxon>Nippostrongylus</taxon>
    </lineage>
</organism>
<proteinExistence type="predicted"/>
<accession>A0A0N4XQ91</accession>
<dbReference type="Proteomes" id="UP000271162">
    <property type="component" value="Unassembled WGS sequence"/>
</dbReference>
<sequence length="94" mass="10675">ATLTSQVLAEFQRKAIFNDEKKFNPHSPDGYRHYWRDLRQPPMVFSRRNFGGGSLMIWGGFYSSGKLKLSSSSCQMDSLEYQGVLESSLASLFS</sequence>
<dbReference type="AlphaFoldDB" id="A0A0N4XQ91"/>
<name>A0A0N4XQ91_NIPBR</name>
<reference evidence="3" key="1">
    <citation type="submission" date="2017-02" db="UniProtKB">
        <authorList>
            <consortium name="WormBaseParasite"/>
        </authorList>
    </citation>
    <scope>IDENTIFICATION</scope>
</reference>
<gene>
    <name evidence="1" type="ORF">NBR_LOCUS4693</name>
</gene>
<dbReference type="InterPro" id="IPR036397">
    <property type="entry name" value="RNaseH_sf"/>
</dbReference>
<dbReference type="GO" id="GO:0003676">
    <property type="term" value="F:nucleic acid binding"/>
    <property type="evidence" value="ECO:0007669"/>
    <property type="project" value="InterPro"/>
</dbReference>
<evidence type="ECO:0000313" key="3">
    <source>
        <dbReference type="WBParaSite" id="NBR_0000469301-mRNA-1"/>
    </source>
</evidence>
<evidence type="ECO:0000313" key="2">
    <source>
        <dbReference type="Proteomes" id="UP000271162"/>
    </source>
</evidence>
<dbReference type="OMA" id="QMDSLEY"/>
<dbReference type="EMBL" id="UYSL01009307">
    <property type="protein sequence ID" value="VDL68282.1"/>
    <property type="molecule type" value="Genomic_DNA"/>
</dbReference>
<dbReference type="WBParaSite" id="NBR_0000469301-mRNA-1">
    <property type="protein sequence ID" value="NBR_0000469301-mRNA-1"/>
    <property type="gene ID" value="NBR_0000469301"/>
</dbReference>
<dbReference type="STRING" id="27835.A0A0N4XQ91"/>